<feature type="domain" description="FimV N-terminal" evidence="3">
    <location>
        <begin position="24"/>
        <end position="131"/>
    </location>
</feature>
<keyword evidence="5" id="KW-1185">Reference proteome</keyword>
<sequence>MGHRSLAMLFGAASLLASQMASALGLGEVNLKSSLNQPLDAEIKLLQIRDLTKQEILIGLASRDDFERIGVDRPYFLSDLSFEVDINNASGPIVRVKSTKPVREPFLNFIIQAQWPSGKVLREYTVLLDLPVFADAPAQPVAATQTQGAQRSAEKKPVAQAPKSDTRYNPRSSFDEGRASTNASAPSQAQSSAYAGVDVIGPVKANQTLWEIAAQVRPDSSVSVQQTMLAIQRLNPDAFINNNINLLKRGQILRVPDASQIKEFTRQEAVRSVAQQNAAWSGKSSAGDVQLSGSKSYTSSSSNSDKAEGRLKLYSPEDSSDAASGRTSGSGSSSTEALESELAITLEQLEKTERDNQEMRSKIESLEEQIQTMERLVEVSNADLRALELAAEKNLQDKKESGEVNESVTPAETEVAESATETTDMAEKPADVVAPPPVKEVPKPEVVEAANKPDPSKVVRTQRKPEPSIVDMLMDNILFVALGVVAILGAIVLFVRSRGKKDEFEEDDFLEQTTFEAPEANEEDLLSLGDIDTGETESEFEQLEEEAPEEEVSAEAETGDAAAEADIYIAYGKYDQAEEMLVTALEKEPRNIEARLKLLEVYASQNDVHKFDPHFAVIYAEGDASYVERGQQLRAGIADAGEFDADLYVTDVLGETFSGSEESEPSNDDLDFELSLDGEETSTEVEEATTSEADLDFDLGSMEEPTEAQQEESLDFDLDLGGLESTDSEDGATEFELDVSDVDDSLSLDLDIDDINESSGDELADLDDLDFDLSLDDVEGAADKPSEDDFSLDFDLDDVSESETQITPAVSDADAKGEVDDGEFDLSEEFLSLDQGGDDTEASSEDELIADNLEEDLDSIDFDLGIEDFNVESVDKPAEEAGGVEAGSLEDDLAALDLDLESLELDSGEEQTELSIEADDFDLGTLDDDASLGADSEVSSEADDLNVDDLSLEGLDELDDLDLSLDDAADTTLEDIDDSLSLEGDDGEFDLSLEDGLQPASEESAEADIEFDLGADGLDLENLDVDEPAVEQASVDTELDVADSDDLGEVDELEGDLDLSALDDELDALTGDLDLDDLEADFSEEALAAEVASEDAAEAQPSTLEMEEPVTDFGDLDGLDTLGDDLELESELDVPELDVPELGSGLEPEQATEEMGDDTLFTKAISDIPDEDLDFEIPEIDPDSMDDDSDLGFLSDSDETATKLDLARAYIDMGDAEGARDIIEEIKKEGNDQQKEEADKLLSRI</sequence>
<evidence type="ECO:0000256" key="1">
    <source>
        <dbReference type="SAM" id="MobiDB-lite"/>
    </source>
</evidence>
<dbReference type="InterPro" id="IPR020011">
    <property type="entry name" value="FimV_C"/>
</dbReference>
<feature type="compositionally biased region" description="Low complexity" evidence="1">
    <location>
        <begin position="292"/>
        <end position="304"/>
    </location>
</feature>
<feature type="region of interest" description="Disordered" evidence="1">
    <location>
        <begin position="1132"/>
        <end position="1157"/>
    </location>
</feature>
<feature type="region of interest" description="Disordered" evidence="1">
    <location>
        <begin position="976"/>
        <end position="1005"/>
    </location>
</feature>
<dbReference type="Pfam" id="PF25800">
    <property type="entry name" value="FimV_N"/>
    <property type="match status" value="1"/>
</dbReference>
<dbReference type="eggNOG" id="COG3170">
    <property type="taxonomic scope" value="Bacteria"/>
</dbReference>
<feature type="compositionally biased region" description="Acidic residues" evidence="1">
    <location>
        <begin position="788"/>
        <end position="801"/>
    </location>
</feature>
<feature type="region of interest" description="Disordered" evidence="1">
    <location>
        <begin position="141"/>
        <end position="188"/>
    </location>
</feature>
<dbReference type="HOGENOM" id="CLU_007099_1_0_6"/>
<evidence type="ECO:0000313" key="4">
    <source>
        <dbReference type="EMBL" id="ABD81342.1"/>
    </source>
</evidence>
<dbReference type="NCBIfam" id="TIGR03505">
    <property type="entry name" value="FimV_core"/>
    <property type="match status" value="1"/>
</dbReference>
<evidence type="ECO:0000313" key="5">
    <source>
        <dbReference type="Proteomes" id="UP000001947"/>
    </source>
</evidence>
<feature type="compositionally biased region" description="Acidic residues" evidence="1">
    <location>
        <begin position="905"/>
        <end position="930"/>
    </location>
</feature>
<feature type="region of interest" description="Disordered" evidence="1">
    <location>
        <begin position="778"/>
        <end position="819"/>
    </location>
</feature>
<dbReference type="InterPro" id="IPR057840">
    <property type="entry name" value="FimV_N"/>
</dbReference>
<protein>
    <submittedName>
        <fullName evidence="4">Tfp pilus assembly protein FimV-like protein</fullName>
    </submittedName>
</protein>
<dbReference type="RefSeq" id="WP_011468560.1">
    <property type="nucleotide sequence ID" value="NC_007912.1"/>
</dbReference>
<feature type="region of interest" description="Disordered" evidence="1">
    <location>
        <begin position="678"/>
        <end position="698"/>
    </location>
</feature>
<gene>
    <name evidence="4" type="ordered locus">Sde_2082</name>
</gene>
<feature type="region of interest" description="Disordered" evidence="1">
    <location>
        <begin position="396"/>
        <end position="427"/>
    </location>
</feature>
<dbReference type="InterPro" id="IPR038440">
    <property type="entry name" value="FimV_C_sf"/>
</dbReference>
<feature type="signal peptide" evidence="2">
    <location>
        <begin position="1"/>
        <end position="23"/>
    </location>
</feature>
<proteinExistence type="predicted"/>
<feature type="region of interest" description="Disordered" evidence="1">
    <location>
        <begin position="905"/>
        <end position="945"/>
    </location>
</feature>
<dbReference type="KEGG" id="sde:Sde_2082"/>
<feature type="compositionally biased region" description="Low complexity" evidence="1">
    <location>
        <begin position="321"/>
        <end position="339"/>
    </location>
</feature>
<feature type="compositionally biased region" description="Acidic residues" evidence="1">
    <location>
        <begin position="1105"/>
        <end position="1117"/>
    </location>
</feature>
<dbReference type="Gene3D" id="1.20.58.2200">
    <property type="match status" value="1"/>
</dbReference>
<keyword evidence="2" id="KW-0732">Signal</keyword>
<feature type="compositionally biased region" description="Low complexity" evidence="1">
    <location>
        <begin position="179"/>
        <end position="188"/>
    </location>
</feature>
<dbReference type="Gene3D" id="1.25.40.10">
    <property type="entry name" value="Tetratricopeptide repeat domain"/>
    <property type="match status" value="1"/>
</dbReference>
<feature type="compositionally biased region" description="Low complexity" evidence="1">
    <location>
        <begin position="141"/>
        <end position="150"/>
    </location>
</feature>
<dbReference type="GeneID" id="98613754"/>
<dbReference type="InterPro" id="IPR011990">
    <property type="entry name" value="TPR-like_helical_dom_sf"/>
</dbReference>
<accession>Q21IY7</accession>
<feature type="region of interest" description="Disordered" evidence="1">
    <location>
        <begin position="276"/>
        <end position="339"/>
    </location>
</feature>
<name>Q21IY7_SACD2</name>
<evidence type="ECO:0000259" key="3">
    <source>
        <dbReference type="Pfam" id="PF25800"/>
    </source>
</evidence>
<feature type="region of interest" description="Disordered" evidence="1">
    <location>
        <begin position="1091"/>
        <end position="1117"/>
    </location>
</feature>
<dbReference type="STRING" id="203122.Sde_2082"/>
<feature type="compositionally biased region" description="Acidic residues" evidence="1">
    <location>
        <begin position="976"/>
        <end position="993"/>
    </location>
</feature>
<dbReference type="NCBIfam" id="TIGR03504">
    <property type="entry name" value="FimV_Cterm"/>
    <property type="match status" value="1"/>
</dbReference>
<feature type="compositionally biased region" description="Basic and acidic residues" evidence="1">
    <location>
        <begin position="164"/>
        <end position="178"/>
    </location>
</feature>
<feature type="chain" id="PRO_5004200339" evidence="2">
    <location>
        <begin position="24"/>
        <end position="1245"/>
    </location>
</feature>
<organism evidence="4 5">
    <name type="scientific">Saccharophagus degradans (strain 2-40 / ATCC 43961 / DSM 17024)</name>
    <dbReference type="NCBI Taxonomy" id="203122"/>
    <lineage>
        <taxon>Bacteria</taxon>
        <taxon>Pseudomonadati</taxon>
        <taxon>Pseudomonadota</taxon>
        <taxon>Gammaproteobacteria</taxon>
        <taxon>Cellvibrionales</taxon>
        <taxon>Cellvibrionaceae</taxon>
        <taxon>Saccharophagus</taxon>
    </lineage>
</organism>
<feature type="compositionally biased region" description="Acidic residues" evidence="1">
    <location>
        <begin position="678"/>
        <end position="697"/>
    </location>
</feature>
<dbReference type="EMBL" id="CP000282">
    <property type="protein sequence ID" value="ABD81342.1"/>
    <property type="molecule type" value="Genomic_DNA"/>
</dbReference>
<dbReference type="InterPro" id="IPR018392">
    <property type="entry name" value="LysM"/>
</dbReference>
<reference evidence="4 5" key="1">
    <citation type="journal article" date="2008" name="PLoS Genet.">
        <title>Complete genome sequence of the complex carbohydrate-degrading marine bacterium, Saccharophagus degradans strain 2-40 T.</title>
        <authorList>
            <person name="Weiner R.M."/>
            <person name="Taylor L.E.II."/>
            <person name="Henrissat B."/>
            <person name="Hauser L."/>
            <person name="Land M."/>
            <person name="Coutinho P.M."/>
            <person name="Rancurel C."/>
            <person name="Saunders E.H."/>
            <person name="Longmire A.G."/>
            <person name="Zhang H."/>
            <person name="Bayer E.A."/>
            <person name="Gilbert H.J."/>
            <person name="Larimer F."/>
            <person name="Zhulin I.B."/>
            <person name="Ekborg N.A."/>
            <person name="Lamed R."/>
            <person name="Richardson P.M."/>
            <person name="Borovok I."/>
            <person name="Hutcheson S."/>
        </authorList>
    </citation>
    <scope>NUCLEOTIDE SEQUENCE [LARGE SCALE GENOMIC DNA]</scope>
    <source>
        <strain evidence="5">2-40 / ATCC 43961 / DSM 17024</strain>
    </source>
</reference>
<dbReference type="AlphaFoldDB" id="Q21IY7"/>
<dbReference type="InterPro" id="IPR020012">
    <property type="entry name" value="LysM_FimV"/>
</dbReference>
<evidence type="ECO:0000256" key="2">
    <source>
        <dbReference type="SAM" id="SignalP"/>
    </source>
</evidence>
<feature type="compositionally biased region" description="Low complexity" evidence="1">
    <location>
        <begin position="411"/>
        <end position="423"/>
    </location>
</feature>
<dbReference type="OrthoDB" id="5298707at2"/>
<dbReference type="SUPFAM" id="SSF48452">
    <property type="entry name" value="TPR-like"/>
    <property type="match status" value="1"/>
</dbReference>
<dbReference type="CDD" id="cd00118">
    <property type="entry name" value="LysM"/>
    <property type="match status" value="1"/>
</dbReference>
<dbReference type="Proteomes" id="UP000001947">
    <property type="component" value="Chromosome"/>
</dbReference>